<sequence>MSTGSGERVRPMESLGMPLPTYQDAMCTGCSIPMADLRLTPPPPYETVCQTAEPILTYEVSSTREDRVASGSHTAIETQNVLEALDKEFRWTAILFGVSVSVLVLTILIVIIAFAQRENSQ</sequence>
<evidence type="ECO:0000256" key="1">
    <source>
        <dbReference type="SAM" id="Phobius"/>
    </source>
</evidence>
<reference evidence="2 3" key="1">
    <citation type="journal article" date="2015" name="Genome Announc.">
        <title>Complete Genome Sequence of Rat Cytomegalovirus Strain ALL-03 (Malaysian Strain).</title>
        <authorList>
            <person name="Balakrishnan K.N."/>
            <person name="Abdullah A.A."/>
            <person name="Camalxaman S.N."/>
            <person name="Quah Y.W."/>
            <person name="Abba Y."/>
            <person name="Hani H."/>
            <person name="Loh H.S."/>
            <person name="Kamal F.M."/>
            <person name="Zeenathul N.A."/>
            <person name="Aini I."/>
            <person name="Omar A.R."/>
            <person name="Noordin M.M."/>
            <person name="Mohd Azmi M.L."/>
        </authorList>
    </citation>
    <scope>NUCLEOTIDE SEQUENCE [LARGE SCALE GENOMIC DNA]</scope>
    <source>
        <strain evidence="2">ALL-03</strain>
    </source>
</reference>
<organism evidence="2 3">
    <name type="scientific">Rat cytomegalovirus ALL-03</name>
    <dbReference type="NCBI Taxonomy" id="1640278"/>
    <lineage>
        <taxon>Viruses</taxon>
        <taxon>Duplodnaviria</taxon>
        <taxon>Heunggongvirae</taxon>
        <taxon>Peploviricota</taxon>
        <taxon>Herviviricetes</taxon>
        <taxon>Herpesvirales</taxon>
        <taxon>Orthoherpesviridae</taxon>
        <taxon>Betaherpesvirinae</taxon>
        <taxon>Muromegalovirus</taxon>
        <taxon>Muromegalovirus muridbeta8</taxon>
        <taxon>Rat cytomegalovirus (isolate England)</taxon>
    </lineage>
</organism>
<name>A0A0F6R6L4_RCMVE</name>
<dbReference type="Proteomes" id="UP000105122">
    <property type="component" value="Segment"/>
</dbReference>
<accession>A0A0F6R6L4</accession>
<keyword evidence="1" id="KW-1133">Transmembrane helix</keyword>
<gene>
    <name evidence="2" type="primary">a42</name>
</gene>
<evidence type="ECO:0000313" key="3">
    <source>
        <dbReference type="Proteomes" id="UP000105122"/>
    </source>
</evidence>
<keyword evidence="1" id="KW-0812">Transmembrane</keyword>
<protein>
    <submittedName>
        <fullName evidence="2">A42</fullName>
    </submittedName>
</protein>
<evidence type="ECO:0000313" key="2">
    <source>
        <dbReference type="EMBL" id="AKE44219.1"/>
    </source>
</evidence>
<dbReference type="EMBL" id="KP967684">
    <property type="protein sequence ID" value="AKE44219.1"/>
    <property type="molecule type" value="Genomic_DNA"/>
</dbReference>
<proteinExistence type="predicted"/>
<keyword evidence="1" id="KW-0472">Membrane</keyword>
<feature type="transmembrane region" description="Helical" evidence="1">
    <location>
        <begin position="91"/>
        <end position="115"/>
    </location>
</feature>